<name>A0ABN8P5B0_9CNID</name>
<feature type="transmembrane region" description="Helical" evidence="10">
    <location>
        <begin position="463"/>
        <end position="483"/>
    </location>
</feature>
<evidence type="ECO:0000313" key="12">
    <source>
        <dbReference type="EMBL" id="CAH3134380.1"/>
    </source>
</evidence>
<feature type="transmembrane region" description="Helical" evidence="10">
    <location>
        <begin position="241"/>
        <end position="263"/>
    </location>
</feature>
<feature type="transmembrane region" description="Helical" evidence="10">
    <location>
        <begin position="86"/>
        <end position="105"/>
    </location>
</feature>
<dbReference type="Gene3D" id="1.20.1070.10">
    <property type="entry name" value="Rhodopsin 7-helix transmembrane proteins"/>
    <property type="match status" value="2"/>
</dbReference>
<feature type="domain" description="G-protein coupled receptors family 1 profile" evidence="11">
    <location>
        <begin position="23"/>
        <end position="261"/>
    </location>
</feature>
<dbReference type="PRINTS" id="PR00237">
    <property type="entry name" value="GPCRRHODOPSN"/>
</dbReference>
<evidence type="ECO:0000256" key="6">
    <source>
        <dbReference type="ARBA" id="ARBA00023136"/>
    </source>
</evidence>
<dbReference type="PANTHER" id="PTHR24246:SF27">
    <property type="entry name" value="ADENOSINE RECEPTOR, ISOFORM A"/>
    <property type="match status" value="1"/>
</dbReference>
<feature type="transmembrane region" description="Helical" evidence="10">
    <location>
        <begin position="209"/>
        <end position="229"/>
    </location>
</feature>
<feature type="domain" description="G-protein coupled receptors family 1 profile" evidence="11">
    <location>
        <begin position="252"/>
        <end position="515"/>
    </location>
</feature>
<keyword evidence="13" id="KW-1185">Reference proteome</keyword>
<dbReference type="SUPFAM" id="SSF81321">
    <property type="entry name" value="Family A G protein-coupled receptor-like"/>
    <property type="match status" value="2"/>
</dbReference>
<keyword evidence="4 10" id="KW-1133">Transmembrane helix</keyword>
<reference evidence="12 13" key="1">
    <citation type="submission" date="2022-05" db="EMBL/GenBank/DDBJ databases">
        <authorList>
            <consortium name="Genoscope - CEA"/>
            <person name="William W."/>
        </authorList>
    </citation>
    <scope>NUCLEOTIDE SEQUENCE [LARGE SCALE GENOMIC DNA]</scope>
</reference>
<protein>
    <recommendedName>
        <fullName evidence="11">G-protein coupled receptors family 1 profile domain-containing protein</fullName>
    </recommendedName>
</protein>
<dbReference type="InterPro" id="IPR017452">
    <property type="entry name" value="GPCR_Rhodpsn_7TM"/>
</dbReference>
<feature type="transmembrane region" description="Helical" evidence="10">
    <location>
        <begin position="495"/>
        <end position="522"/>
    </location>
</feature>
<dbReference type="EMBL" id="CALNXK010000054">
    <property type="protein sequence ID" value="CAH3134380.1"/>
    <property type="molecule type" value="Genomic_DNA"/>
</dbReference>
<evidence type="ECO:0000259" key="11">
    <source>
        <dbReference type="PROSITE" id="PS50262"/>
    </source>
</evidence>
<dbReference type="Proteomes" id="UP001159405">
    <property type="component" value="Unassembled WGS sequence"/>
</dbReference>
<feature type="transmembrane region" description="Helical" evidence="10">
    <location>
        <begin position="6"/>
        <end position="32"/>
    </location>
</feature>
<evidence type="ECO:0000256" key="7">
    <source>
        <dbReference type="ARBA" id="ARBA00023170"/>
    </source>
</evidence>
<feature type="non-terminal residue" evidence="12">
    <location>
        <position position="532"/>
    </location>
</feature>
<keyword evidence="5" id="KW-0297">G-protein coupled receptor</keyword>
<keyword evidence="8" id="KW-0325">Glycoprotein</keyword>
<feature type="transmembrane region" description="Helical" evidence="10">
    <location>
        <begin position="44"/>
        <end position="66"/>
    </location>
</feature>
<dbReference type="Pfam" id="PF00001">
    <property type="entry name" value="7tm_1"/>
    <property type="match status" value="2"/>
</dbReference>
<evidence type="ECO:0000256" key="8">
    <source>
        <dbReference type="ARBA" id="ARBA00023180"/>
    </source>
</evidence>
<proteinExistence type="predicted"/>
<comment type="subcellular location">
    <subcellularLocation>
        <location evidence="1">Cell membrane</location>
        <topology evidence="1">Multi-pass membrane protein</topology>
    </subcellularLocation>
</comment>
<evidence type="ECO:0000256" key="5">
    <source>
        <dbReference type="ARBA" id="ARBA00023040"/>
    </source>
</evidence>
<comment type="caution">
    <text evidence="12">The sequence shown here is derived from an EMBL/GenBank/DDBJ whole genome shotgun (WGS) entry which is preliminary data.</text>
</comment>
<dbReference type="PANTHER" id="PTHR24246">
    <property type="entry name" value="OLFACTORY RECEPTOR AND ADENOSINE RECEPTOR"/>
    <property type="match status" value="1"/>
</dbReference>
<evidence type="ECO:0000256" key="10">
    <source>
        <dbReference type="SAM" id="Phobius"/>
    </source>
</evidence>
<evidence type="ECO:0000256" key="3">
    <source>
        <dbReference type="ARBA" id="ARBA00022692"/>
    </source>
</evidence>
<feature type="transmembrane region" description="Helical" evidence="10">
    <location>
        <begin position="379"/>
        <end position="404"/>
    </location>
</feature>
<evidence type="ECO:0000256" key="4">
    <source>
        <dbReference type="ARBA" id="ARBA00022989"/>
    </source>
</evidence>
<evidence type="ECO:0000313" key="13">
    <source>
        <dbReference type="Proteomes" id="UP001159405"/>
    </source>
</evidence>
<feature type="transmembrane region" description="Helical" evidence="10">
    <location>
        <begin position="298"/>
        <end position="320"/>
    </location>
</feature>
<feature type="transmembrane region" description="Helical" evidence="10">
    <location>
        <begin position="340"/>
        <end position="359"/>
    </location>
</feature>
<dbReference type="PROSITE" id="PS50262">
    <property type="entry name" value="G_PROTEIN_RECEP_F1_2"/>
    <property type="match status" value="2"/>
</dbReference>
<sequence>MFSWAVTAFIVIYTLEAFIIIVGNTFTIFVFWTQRSQLRRTYFILINLAVSDLLVGIAEPIVLGTAKIAKMTAIPGKEKSFTNPSSAFQVLASSTSVLFLALISLERVYSVLWPVHHRATRTRSYIFVITVVWGLGFCFFGLSVLSLYHTKLERKYVILTIHACLFIALLAICGSYLQIRRKWRSNVIPGEEIHARQTAERNLRLSRTVLVVIAVSLVLWLPATIVYTVRPFCRPPCVRPIVMVVVNVFHLANSMVNPIVYSFRMAIFKDALKKLSRRCRLHSVGIEPRSRLKRTYSILINLAVSDLLVGIAEPIVLGTAKIAKMTAIPGKEKSFTNPTFALQVLASSTSVLFLALISLERVYSVLWPVHHRTTSTRSYIFVITAVWGLGFCFFGLSVLSLYHTKIERKYVILTIHACLFIALLAICGSYLQIRRKWRSNVIPGEEMHARQTAERNLRLSRTVFIVIAVSLVFWLPATIVYTARPFCRPPCVGPIVMSLVNVLHLANSMVNPIVYSFRMVIFKDALKKLSRR</sequence>
<keyword evidence="9" id="KW-0807">Transducer</keyword>
<keyword evidence="6 10" id="KW-0472">Membrane</keyword>
<evidence type="ECO:0000256" key="1">
    <source>
        <dbReference type="ARBA" id="ARBA00004651"/>
    </source>
</evidence>
<accession>A0ABN8P5B0</accession>
<feature type="transmembrane region" description="Helical" evidence="10">
    <location>
        <begin position="125"/>
        <end position="150"/>
    </location>
</feature>
<keyword evidence="2" id="KW-1003">Cell membrane</keyword>
<feature type="transmembrane region" description="Helical" evidence="10">
    <location>
        <begin position="410"/>
        <end position="431"/>
    </location>
</feature>
<dbReference type="InterPro" id="IPR000276">
    <property type="entry name" value="GPCR_Rhodpsn"/>
</dbReference>
<evidence type="ECO:0000256" key="2">
    <source>
        <dbReference type="ARBA" id="ARBA00022475"/>
    </source>
</evidence>
<organism evidence="12 13">
    <name type="scientific">Porites lobata</name>
    <dbReference type="NCBI Taxonomy" id="104759"/>
    <lineage>
        <taxon>Eukaryota</taxon>
        <taxon>Metazoa</taxon>
        <taxon>Cnidaria</taxon>
        <taxon>Anthozoa</taxon>
        <taxon>Hexacorallia</taxon>
        <taxon>Scleractinia</taxon>
        <taxon>Fungiina</taxon>
        <taxon>Poritidae</taxon>
        <taxon>Porites</taxon>
    </lineage>
</organism>
<evidence type="ECO:0000256" key="9">
    <source>
        <dbReference type="ARBA" id="ARBA00023224"/>
    </source>
</evidence>
<keyword evidence="7" id="KW-0675">Receptor</keyword>
<gene>
    <name evidence="12" type="ORF">PLOB_00037338</name>
</gene>
<feature type="transmembrane region" description="Helical" evidence="10">
    <location>
        <begin position="156"/>
        <end position="177"/>
    </location>
</feature>
<keyword evidence="3 10" id="KW-0812">Transmembrane</keyword>